<evidence type="ECO:0000313" key="2">
    <source>
        <dbReference type="EMBL" id="EHQ34391.1"/>
    </source>
</evidence>
<dbReference type="InterPro" id="IPR013217">
    <property type="entry name" value="Methyltransf_12"/>
</dbReference>
<dbReference type="InterPro" id="IPR029063">
    <property type="entry name" value="SAM-dependent_MTases_sf"/>
</dbReference>
<dbReference type="HOGENOM" id="CLU_1140573_0_0_2"/>
<dbReference type="Gene3D" id="3.40.50.150">
    <property type="entry name" value="Vaccinia Virus protein VP39"/>
    <property type="match status" value="1"/>
</dbReference>
<dbReference type="GO" id="GO:0032259">
    <property type="term" value="P:methylation"/>
    <property type="evidence" value="ECO:0007669"/>
    <property type="project" value="UniProtKB-KW"/>
</dbReference>
<dbReference type="SUPFAM" id="SSF53335">
    <property type="entry name" value="S-adenosyl-L-methionine-dependent methyltransferases"/>
    <property type="match status" value="1"/>
</dbReference>
<reference evidence="2 3" key="1">
    <citation type="submission" date="2011-10" db="EMBL/GenBank/DDBJ databases">
        <title>The Improved High-Quality Draft genome of Methanoplanus limicola DSM 2279.</title>
        <authorList>
            <consortium name="US DOE Joint Genome Institute (JGI-PGF)"/>
            <person name="Lucas S."/>
            <person name="Copeland A."/>
            <person name="Lapidus A."/>
            <person name="Glavina del Rio T."/>
            <person name="Dalin E."/>
            <person name="Tice H."/>
            <person name="Bruce D."/>
            <person name="Goodwin L."/>
            <person name="Pitluck S."/>
            <person name="Peters L."/>
            <person name="Mikhailova N."/>
            <person name="Lu M."/>
            <person name="Kyrpides N."/>
            <person name="Mavromatis K."/>
            <person name="Ivanova N."/>
            <person name="Markowitz V."/>
            <person name="Cheng J.-F."/>
            <person name="Hugenholtz P."/>
            <person name="Woyke T."/>
            <person name="Wu D."/>
            <person name="Wirth R."/>
            <person name="Brambilla E.-M."/>
            <person name="Klenk H.-P."/>
            <person name="Eisen J.A."/>
        </authorList>
    </citation>
    <scope>NUCLEOTIDE SEQUENCE [LARGE SCALE GENOMIC DNA]</scope>
    <source>
        <strain evidence="2 3">DSM 2279</strain>
    </source>
</reference>
<dbReference type="InParanoid" id="H1Z0C4"/>
<dbReference type="AlphaFoldDB" id="H1Z0C4"/>
<evidence type="ECO:0000259" key="1">
    <source>
        <dbReference type="Pfam" id="PF08242"/>
    </source>
</evidence>
<dbReference type="Pfam" id="PF08242">
    <property type="entry name" value="Methyltransf_12"/>
    <property type="match status" value="1"/>
</dbReference>
<dbReference type="OrthoDB" id="11691at2157"/>
<name>H1Z0C4_9EURY</name>
<dbReference type="Proteomes" id="UP000005741">
    <property type="component" value="Chromosome"/>
</dbReference>
<sequence length="243" mass="28186">MISLDEQTERDFFDKNFSTYISPIDRIDKYFMDYLLLHINKKLMILDIGGGGGQFANSCVKNMPNCKVTIVDPSKKMLDSANDYNINIIKIQGGLPNKLNVTETYDTVHINNVIHHIVDTSPKLSKKKVYESLLNIKDTMNSDSKLLFGDIFYDGHIYPPISKFLIFYLLKIQNILGYKFKDDNFLLGLNVCFYSKYELEKLINDAGFKIEKTYKYEWKKSYKTALLGIKRYGRIGFILSKMN</sequence>
<feature type="domain" description="Methyltransferase type 12" evidence="1">
    <location>
        <begin position="46"/>
        <end position="122"/>
    </location>
</feature>
<dbReference type="EMBL" id="CM001436">
    <property type="protein sequence ID" value="EHQ34391.1"/>
    <property type="molecule type" value="Genomic_DNA"/>
</dbReference>
<dbReference type="CDD" id="cd02440">
    <property type="entry name" value="AdoMet_MTases"/>
    <property type="match status" value="1"/>
</dbReference>
<gene>
    <name evidence="2" type="ORF">Metlim_0244</name>
</gene>
<accession>H1Z0C4</accession>
<protein>
    <submittedName>
        <fullName evidence="2">Methyltransferase type 12</fullName>
    </submittedName>
</protein>
<dbReference type="STRING" id="937775.Metlim_0244"/>
<organism evidence="2 3">
    <name type="scientific">Methanoplanus limicola DSM 2279</name>
    <dbReference type="NCBI Taxonomy" id="937775"/>
    <lineage>
        <taxon>Archaea</taxon>
        <taxon>Methanobacteriati</taxon>
        <taxon>Methanobacteriota</taxon>
        <taxon>Stenosarchaea group</taxon>
        <taxon>Methanomicrobia</taxon>
        <taxon>Methanomicrobiales</taxon>
        <taxon>Methanomicrobiaceae</taxon>
        <taxon>Methanoplanus</taxon>
    </lineage>
</organism>
<keyword evidence="3" id="KW-1185">Reference proteome</keyword>
<proteinExistence type="predicted"/>
<evidence type="ECO:0000313" key="3">
    <source>
        <dbReference type="Proteomes" id="UP000005741"/>
    </source>
</evidence>
<dbReference type="GO" id="GO:0008168">
    <property type="term" value="F:methyltransferase activity"/>
    <property type="evidence" value="ECO:0007669"/>
    <property type="project" value="UniProtKB-KW"/>
</dbReference>
<keyword evidence="2" id="KW-0489">Methyltransferase</keyword>
<dbReference type="RefSeq" id="WP_004076031.1">
    <property type="nucleotide sequence ID" value="NZ_CM001436.1"/>
</dbReference>
<keyword evidence="2" id="KW-0808">Transferase</keyword>